<protein>
    <submittedName>
        <fullName evidence="6">Diamine acetyltransferase 2-like</fullName>
    </submittedName>
</protein>
<dbReference type="PANTHER" id="PTHR10545">
    <property type="entry name" value="DIAMINE N-ACETYLTRANSFERASE"/>
    <property type="match status" value="1"/>
</dbReference>
<evidence type="ECO:0000313" key="6">
    <source>
        <dbReference type="RefSeq" id="XP_033780822.1"/>
    </source>
</evidence>
<dbReference type="PANTHER" id="PTHR10545:SF51">
    <property type="entry name" value="THIALYSINE N-EPSILON-ACETYLTRANSFERASE"/>
    <property type="match status" value="1"/>
</dbReference>
<keyword evidence="2" id="KW-0808">Transferase</keyword>
<reference evidence="6" key="1">
    <citation type="submission" date="2025-08" db="UniProtKB">
        <authorList>
            <consortium name="RefSeq"/>
        </authorList>
    </citation>
    <scope>IDENTIFICATION</scope>
</reference>
<dbReference type="Proteomes" id="UP000515159">
    <property type="component" value="Chromosome 16"/>
</dbReference>
<organism evidence="5 6">
    <name type="scientific">Geotrypetes seraphini</name>
    <name type="common">Gaboon caecilian</name>
    <name type="synonym">Caecilia seraphini</name>
    <dbReference type="NCBI Taxonomy" id="260995"/>
    <lineage>
        <taxon>Eukaryota</taxon>
        <taxon>Metazoa</taxon>
        <taxon>Chordata</taxon>
        <taxon>Craniata</taxon>
        <taxon>Vertebrata</taxon>
        <taxon>Euteleostomi</taxon>
        <taxon>Amphibia</taxon>
        <taxon>Gymnophiona</taxon>
        <taxon>Geotrypetes</taxon>
    </lineage>
</organism>
<evidence type="ECO:0000256" key="2">
    <source>
        <dbReference type="ARBA" id="ARBA00022679"/>
    </source>
</evidence>
<dbReference type="OrthoDB" id="7305308at2759"/>
<keyword evidence="3" id="KW-0012">Acyltransferase</keyword>
<proteinExistence type="inferred from homology"/>
<evidence type="ECO:0000256" key="3">
    <source>
        <dbReference type="ARBA" id="ARBA00023315"/>
    </source>
</evidence>
<keyword evidence="5" id="KW-1185">Reference proteome</keyword>
<dbReference type="RefSeq" id="XP_033780822.1">
    <property type="nucleotide sequence ID" value="XM_033924931.1"/>
</dbReference>
<dbReference type="Pfam" id="PF00583">
    <property type="entry name" value="Acetyltransf_1"/>
    <property type="match status" value="1"/>
</dbReference>
<comment type="similarity">
    <text evidence="1">Belongs to the acetyltransferase family.</text>
</comment>
<feature type="domain" description="N-acetyltransferase" evidence="4">
    <location>
        <begin position="3"/>
        <end position="169"/>
    </location>
</feature>
<dbReference type="InParanoid" id="A0A6P8NWL5"/>
<dbReference type="AlphaFoldDB" id="A0A6P8NWL5"/>
<dbReference type="FunFam" id="3.40.630.30:FF:000064">
    <property type="entry name" value="GNAT family acetyltransferase"/>
    <property type="match status" value="1"/>
</dbReference>
<dbReference type="Gene3D" id="3.40.630.30">
    <property type="match status" value="1"/>
</dbReference>
<dbReference type="PROSITE" id="PS51186">
    <property type="entry name" value="GNAT"/>
    <property type="match status" value="1"/>
</dbReference>
<evidence type="ECO:0000259" key="4">
    <source>
        <dbReference type="PROSITE" id="PS51186"/>
    </source>
</evidence>
<dbReference type="KEGG" id="gsh:117350582"/>
<dbReference type="InterPro" id="IPR051016">
    <property type="entry name" value="Diverse_Substrate_AcTransf"/>
</dbReference>
<name>A0A6P8NWL5_GEOSA</name>
<dbReference type="InterPro" id="IPR000182">
    <property type="entry name" value="GNAT_dom"/>
</dbReference>
<dbReference type="CDD" id="cd04301">
    <property type="entry name" value="NAT_SF"/>
    <property type="match status" value="1"/>
</dbReference>
<evidence type="ECO:0000313" key="5">
    <source>
        <dbReference type="Proteomes" id="UP000515159"/>
    </source>
</evidence>
<dbReference type="InterPro" id="IPR016181">
    <property type="entry name" value="Acyl_CoA_acyltransferase"/>
</dbReference>
<dbReference type="GeneID" id="117350582"/>
<accession>A0A6P8NWL5</accession>
<evidence type="ECO:0000256" key="1">
    <source>
        <dbReference type="ARBA" id="ARBA00008694"/>
    </source>
</evidence>
<dbReference type="GO" id="GO:0008080">
    <property type="term" value="F:N-acetyltransferase activity"/>
    <property type="evidence" value="ECO:0007669"/>
    <property type="project" value="TreeGrafter"/>
</dbReference>
<sequence length="174" mass="19688">MACRIRPARAGDCGDIIRMMKELGAYEKHSHGTEVTEEALIKDGFSAETPFFQSIVAELPEGQHSKEGFTVVGYALYIFSYNSMRGRIIYLEDLYVIPEFRGKGVGKQLLKEVAKIGQDRQCYQIQFAVLNWNQQAIDFYRAQGAIDLTEETGYHIFRFEDTAMTKLAGTEANP</sequence>
<gene>
    <name evidence="6" type="primary">LOC117350582</name>
</gene>
<dbReference type="SUPFAM" id="SSF55729">
    <property type="entry name" value="Acyl-CoA N-acyltransferases (Nat)"/>
    <property type="match status" value="1"/>
</dbReference>